<dbReference type="InterPro" id="IPR052584">
    <property type="entry name" value="U2_snRNP_Complex_Component"/>
</dbReference>
<dbReference type="GO" id="GO:0005634">
    <property type="term" value="C:nucleus"/>
    <property type="evidence" value="ECO:0007669"/>
    <property type="project" value="InterPro"/>
</dbReference>
<dbReference type="InterPro" id="IPR006568">
    <property type="entry name" value="PSP_pro-rich"/>
</dbReference>
<keyword evidence="4" id="KW-1185">Reference proteome</keyword>
<dbReference type="Proteomes" id="UP000593573">
    <property type="component" value="Unassembled WGS sequence"/>
</dbReference>
<dbReference type="OrthoDB" id="10260794at2759"/>
<feature type="domain" description="PSP proline-rich" evidence="2">
    <location>
        <begin position="320"/>
        <end position="373"/>
    </location>
</feature>
<dbReference type="InterPro" id="IPR007180">
    <property type="entry name" value="DUF382"/>
</dbReference>
<proteinExistence type="predicted"/>
<comment type="caution">
    <text evidence="3">The sequence shown here is derived from an EMBL/GenBank/DDBJ whole genome shotgun (WGS) entry which is preliminary data.</text>
</comment>
<feature type="region of interest" description="Disordered" evidence="1">
    <location>
        <begin position="128"/>
        <end position="174"/>
    </location>
</feature>
<feature type="non-terminal residue" evidence="3">
    <location>
        <position position="1"/>
    </location>
</feature>
<dbReference type="Pfam" id="PF04037">
    <property type="entry name" value="DUF382"/>
    <property type="match status" value="1"/>
</dbReference>
<dbReference type="Pfam" id="PF04046">
    <property type="entry name" value="PSP"/>
    <property type="match status" value="1"/>
</dbReference>
<dbReference type="PANTHER" id="PTHR12785">
    <property type="entry name" value="SPLICING FACTOR 3B"/>
    <property type="match status" value="1"/>
</dbReference>
<evidence type="ECO:0000313" key="4">
    <source>
        <dbReference type="Proteomes" id="UP000593573"/>
    </source>
</evidence>
<dbReference type="PANTHER" id="PTHR12785:SF6">
    <property type="entry name" value="SPLICING FACTOR 3B SUBUNIT 2"/>
    <property type="match status" value="1"/>
</dbReference>
<sequence>MTAEILPNQNGSVVYNGDLNKSNSNPNPISNPSAASKKSRESERRRRRRKQKKNKGKNTSHQENDAADGPVSEAGDSDAAEDGKKNSDQQQVMEEVQVEYVPEKAELDDGIDEEFRKVFEKFSFWEAAGSEETDKKDESTQDADAKKGADSDSGEEEQDNPQKEKGGLSNKKKKLQRRMKIAELKQICSRPDVVEVWDATAADPKLLVFLKAYRNTVPVPRHWSQKRKYLQGKRGIEKQPFQLPDFIAATGIEKIRQAYIEKEDSKKLKQKQRERMQPKMGKMDIDYQVLHDAFFKYQTKPKLTTHGDLYYEGKEFEVKLREMKPGSLSHELKEALGMPEGAPPPWLINMQRYGPPPSYPHLKIPGLNAPIPPGASFGYHPGGWGKPPVDEYGRPLYGDVFGVHQQEQPNYE</sequence>
<reference evidence="3 4" key="1">
    <citation type="journal article" date="2019" name="Genome Biol. Evol.">
        <title>Insights into the evolution of the New World diploid cottons (Gossypium, subgenus Houzingenia) based on genome sequencing.</title>
        <authorList>
            <person name="Grover C.E."/>
            <person name="Arick M.A. 2nd"/>
            <person name="Thrash A."/>
            <person name="Conover J.L."/>
            <person name="Sanders W.S."/>
            <person name="Peterson D.G."/>
            <person name="Frelichowski J.E."/>
            <person name="Scheffler J.A."/>
            <person name="Scheffler B.E."/>
            <person name="Wendel J.F."/>
        </authorList>
    </citation>
    <scope>NUCLEOTIDE SEQUENCE [LARGE SCALE GENOMIC DNA]</scope>
    <source>
        <strain evidence="3">57</strain>
        <tissue evidence="3">Leaf</tissue>
    </source>
</reference>
<name>A0A7J8VJ16_9ROSI</name>
<feature type="compositionally biased region" description="Basic residues" evidence="1">
    <location>
        <begin position="45"/>
        <end position="58"/>
    </location>
</feature>
<evidence type="ECO:0000313" key="3">
    <source>
        <dbReference type="EMBL" id="MBA0662434.1"/>
    </source>
</evidence>
<evidence type="ECO:0000259" key="2">
    <source>
        <dbReference type="SMART" id="SM00581"/>
    </source>
</evidence>
<evidence type="ECO:0000256" key="1">
    <source>
        <dbReference type="SAM" id="MobiDB-lite"/>
    </source>
</evidence>
<feature type="compositionally biased region" description="Basic and acidic residues" evidence="1">
    <location>
        <begin position="132"/>
        <end position="150"/>
    </location>
</feature>
<dbReference type="AlphaFoldDB" id="A0A7J8VJ16"/>
<feature type="compositionally biased region" description="Basic and acidic residues" evidence="1">
    <location>
        <begin position="101"/>
        <end position="110"/>
    </location>
</feature>
<protein>
    <recommendedName>
        <fullName evidence="2">PSP proline-rich domain-containing protein</fullName>
    </recommendedName>
</protein>
<feature type="compositionally biased region" description="Low complexity" evidence="1">
    <location>
        <begin position="20"/>
        <end position="36"/>
    </location>
</feature>
<dbReference type="EMBL" id="JABFAB010000010">
    <property type="protein sequence ID" value="MBA0662434.1"/>
    <property type="molecule type" value="Genomic_DNA"/>
</dbReference>
<feature type="region of interest" description="Disordered" evidence="1">
    <location>
        <begin position="1"/>
        <end position="110"/>
    </location>
</feature>
<accession>A0A7J8VJ16</accession>
<gene>
    <name evidence="3" type="ORF">Goklo_006557</name>
</gene>
<organism evidence="3 4">
    <name type="scientific">Gossypium klotzschianum</name>
    <dbReference type="NCBI Taxonomy" id="34286"/>
    <lineage>
        <taxon>Eukaryota</taxon>
        <taxon>Viridiplantae</taxon>
        <taxon>Streptophyta</taxon>
        <taxon>Embryophyta</taxon>
        <taxon>Tracheophyta</taxon>
        <taxon>Spermatophyta</taxon>
        <taxon>Magnoliopsida</taxon>
        <taxon>eudicotyledons</taxon>
        <taxon>Gunneridae</taxon>
        <taxon>Pentapetalae</taxon>
        <taxon>rosids</taxon>
        <taxon>malvids</taxon>
        <taxon>Malvales</taxon>
        <taxon>Malvaceae</taxon>
        <taxon>Malvoideae</taxon>
        <taxon>Gossypium</taxon>
    </lineage>
</organism>
<feature type="compositionally biased region" description="Low complexity" evidence="1">
    <location>
        <begin position="89"/>
        <end position="100"/>
    </location>
</feature>
<dbReference type="SMART" id="SM00581">
    <property type="entry name" value="PSP"/>
    <property type="match status" value="1"/>
</dbReference>